<feature type="domain" description="Granulins" evidence="5">
    <location>
        <begin position="96"/>
        <end position="109"/>
    </location>
</feature>
<evidence type="ECO:0000313" key="7">
    <source>
        <dbReference type="Proteomes" id="UP001476798"/>
    </source>
</evidence>
<proteinExistence type="inferred from homology"/>
<dbReference type="EMBL" id="JAHRIO010012218">
    <property type="protein sequence ID" value="MEQ2162654.1"/>
    <property type="molecule type" value="Genomic_DNA"/>
</dbReference>
<evidence type="ECO:0000256" key="3">
    <source>
        <dbReference type="ARBA" id="ARBA00022525"/>
    </source>
</evidence>
<dbReference type="SUPFAM" id="SSF57277">
    <property type="entry name" value="Granulin repeat"/>
    <property type="match status" value="3"/>
</dbReference>
<dbReference type="Proteomes" id="UP001476798">
    <property type="component" value="Unassembled WGS sequence"/>
</dbReference>
<dbReference type="InterPro" id="IPR037277">
    <property type="entry name" value="Granulin_sf"/>
</dbReference>
<keyword evidence="7" id="KW-1185">Reference proteome</keyword>
<reference evidence="6 7" key="1">
    <citation type="submission" date="2021-06" db="EMBL/GenBank/DDBJ databases">
        <authorList>
            <person name="Palmer J.M."/>
        </authorList>
    </citation>
    <scope>NUCLEOTIDE SEQUENCE [LARGE SCALE GENOMIC DNA]</scope>
    <source>
        <strain evidence="6 7">GA_2019</strain>
        <tissue evidence="6">Muscle</tissue>
    </source>
</reference>
<dbReference type="SMART" id="SM00277">
    <property type="entry name" value="GRAN"/>
    <property type="match status" value="3"/>
</dbReference>
<dbReference type="PANTHER" id="PTHR12274">
    <property type="entry name" value="GRANULIN"/>
    <property type="match status" value="1"/>
</dbReference>
<evidence type="ECO:0000259" key="5">
    <source>
        <dbReference type="PROSITE" id="PS00799"/>
    </source>
</evidence>
<organism evidence="6 7">
    <name type="scientific">Goodea atripinnis</name>
    <dbReference type="NCBI Taxonomy" id="208336"/>
    <lineage>
        <taxon>Eukaryota</taxon>
        <taxon>Metazoa</taxon>
        <taxon>Chordata</taxon>
        <taxon>Craniata</taxon>
        <taxon>Vertebrata</taxon>
        <taxon>Euteleostomi</taxon>
        <taxon>Actinopterygii</taxon>
        <taxon>Neopterygii</taxon>
        <taxon>Teleostei</taxon>
        <taxon>Neoteleostei</taxon>
        <taxon>Acanthomorphata</taxon>
        <taxon>Ovalentaria</taxon>
        <taxon>Atherinomorphae</taxon>
        <taxon>Cyprinodontiformes</taxon>
        <taxon>Goodeidae</taxon>
        <taxon>Goodea</taxon>
    </lineage>
</organism>
<accession>A0ABV0MU62</accession>
<keyword evidence="4" id="KW-1015">Disulfide bond</keyword>
<evidence type="ECO:0000256" key="2">
    <source>
        <dbReference type="ARBA" id="ARBA00010093"/>
    </source>
</evidence>
<dbReference type="PANTHER" id="PTHR12274:SF3">
    <property type="entry name" value="PROGRANULIN"/>
    <property type="match status" value="1"/>
</dbReference>
<evidence type="ECO:0000256" key="1">
    <source>
        <dbReference type="ARBA" id="ARBA00004613"/>
    </source>
</evidence>
<keyword evidence="3" id="KW-0964">Secreted</keyword>
<evidence type="ECO:0000313" key="6">
    <source>
        <dbReference type="EMBL" id="MEQ2162654.1"/>
    </source>
</evidence>
<comment type="caution">
    <text evidence="6">The sequence shown here is derived from an EMBL/GenBank/DDBJ whole genome shotgun (WGS) entry which is preliminary data.</text>
</comment>
<dbReference type="InterPro" id="IPR000118">
    <property type="entry name" value="Granulin"/>
</dbReference>
<dbReference type="Pfam" id="PF00396">
    <property type="entry name" value="Granulin"/>
    <property type="match status" value="3"/>
</dbReference>
<dbReference type="InterPro" id="IPR039036">
    <property type="entry name" value="Granulin_fam"/>
</dbReference>
<feature type="domain" description="Granulins" evidence="5">
    <location>
        <begin position="178"/>
        <end position="191"/>
    </location>
</feature>
<dbReference type="Gene3D" id="2.10.25.160">
    <property type="entry name" value="Granulin"/>
    <property type="match status" value="3"/>
</dbReference>
<sequence>MQTNQLLLYRSSLQAVCCKDHLHCCPNGTVCNLATSMCDHPSGPALIPLLPITPAFHLLAENSKCDESTSCPGEATCCKTASGEWACCPLLEAVCCDDHIHCCPHGMVCNLEAETCDDSSGVLLPLPLLTKVPALTSRARHEKVMCDTQTSCPKDTTCCFMERTHKWGCCPLPEAVCCTDHEHCCPQGYTCNMQTATCEKKGYDLQLAVPLLSKVEQSELREAEDTNVPCDSTGLFHCPKTFTCCKISATEWSCCPSAMVCSLCLSVLH</sequence>
<dbReference type="InterPro" id="IPR006150">
    <property type="entry name" value="Cys_repeat_1"/>
</dbReference>
<dbReference type="PROSITE" id="PS00799">
    <property type="entry name" value="GRANULINS"/>
    <property type="match status" value="3"/>
</dbReference>
<gene>
    <name evidence="6" type="ORF">GOODEAATRI_022090</name>
</gene>
<comment type="subcellular location">
    <subcellularLocation>
        <location evidence="1">Secreted</location>
    </subcellularLocation>
</comment>
<comment type="similarity">
    <text evidence="2">Belongs to the granulin family.</text>
</comment>
<dbReference type="SMART" id="SM00289">
    <property type="entry name" value="WR1"/>
    <property type="match status" value="3"/>
</dbReference>
<feature type="domain" description="Granulins" evidence="5">
    <location>
        <begin position="18"/>
        <end position="31"/>
    </location>
</feature>
<protein>
    <recommendedName>
        <fullName evidence="5">Granulins domain-containing protein</fullName>
    </recommendedName>
</protein>
<evidence type="ECO:0000256" key="4">
    <source>
        <dbReference type="ARBA" id="ARBA00023157"/>
    </source>
</evidence>
<name>A0ABV0MU62_9TELE</name>